<evidence type="ECO:0000313" key="3">
    <source>
        <dbReference type="Proteomes" id="UP000733379"/>
    </source>
</evidence>
<comment type="caution">
    <text evidence="2">The sequence shown here is derived from an EMBL/GenBank/DDBJ whole genome shotgun (WGS) entry which is preliminary data.</text>
</comment>
<feature type="signal peptide" evidence="1">
    <location>
        <begin position="1"/>
        <end position="31"/>
    </location>
</feature>
<keyword evidence="3" id="KW-1185">Reference proteome</keyword>
<name>A0ABS6BFD8_9NOCA</name>
<proteinExistence type="predicted"/>
<dbReference type="GO" id="GO:0016787">
    <property type="term" value="F:hydrolase activity"/>
    <property type="evidence" value="ECO:0007669"/>
    <property type="project" value="UniProtKB-KW"/>
</dbReference>
<keyword evidence="2" id="KW-0378">Hydrolase</keyword>
<protein>
    <submittedName>
        <fullName evidence="2">Alpha/beta hydrolase</fullName>
    </submittedName>
</protein>
<evidence type="ECO:0000313" key="2">
    <source>
        <dbReference type="EMBL" id="MBU3068155.1"/>
    </source>
</evidence>
<sequence length="241" mass="25150">MYSLARIARTGIVMLCLAIGLVAGQTGTAMADKGDRDPVLVIGGIAADRARLETLRVWLGDHGYSAFSMVLSGNPTGTAPISESAQALADKVAHIRQQTGARRVDLVGHSMGGLAQRDYVKFLGGMDSVGTYIDYGTPEKGDDLGSVCSMVSPGCRDLVPGSEFLTRLNKAPMVPAGLTAYHFFSESAGAEKNPLNGATNASIQSFCPGRTVDHGQEPIDGALQQLIDSALRGAPLATNCP</sequence>
<feature type="chain" id="PRO_5045128665" evidence="1">
    <location>
        <begin position="32"/>
        <end position="241"/>
    </location>
</feature>
<organism evidence="2 3">
    <name type="scientific">Nocardia albiluteola</name>
    <dbReference type="NCBI Taxonomy" id="2842303"/>
    <lineage>
        <taxon>Bacteria</taxon>
        <taxon>Bacillati</taxon>
        <taxon>Actinomycetota</taxon>
        <taxon>Actinomycetes</taxon>
        <taxon>Mycobacteriales</taxon>
        <taxon>Nocardiaceae</taxon>
        <taxon>Nocardia</taxon>
    </lineage>
</organism>
<dbReference type="InterPro" id="IPR002918">
    <property type="entry name" value="Lipase_EstA/Esterase_EstB"/>
</dbReference>
<keyword evidence="1" id="KW-0732">Signal</keyword>
<dbReference type="InterPro" id="IPR029058">
    <property type="entry name" value="AB_hydrolase_fold"/>
</dbReference>
<gene>
    <name evidence="2" type="ORF">KO481_42400</name>
</gene>
<dbReference type="SUPFAM" id="SSF53474">
    <property type="entry name" value="alpha/beta-Hydrolases"/>
    <property type="match status" value="1"/>
</dbReference>
<dbReference type="Proteomes" id="UP000733379">
    <property type="component" value="Unassembled WGS sequence"/>
</dbReference>
<dbReference type="Pfam" id="PF01674">
    <property type="entry name" value="Lipase_2"/>
    <property type="match status" value="1"/>
</dbReference>
<accession>A0ABS6BFD8</accession>
<dbReference type="EMBL" id="JAHKNI010000032">
    <property type="protein sequence ID" value="MBU3068155.1"/>
    <property type="molecule type" value="Genomic_DNA"/>
</dbReference>
<evidence type="ECO:0000256" key="1">
    <source>
        <dbReference type="SAM" id="SignalP"/>
    </source>
</evidence>
<dbReference type="Gene3D" id="3.40.50.1820">
    <property type="entry name" value="alpha/beta hydrolase"/>
    <property type="match status" value="1"/>
</dbReference>
<reference evidence="2 3" key="1">
    <citation type="submission" date="2021-06" db="EMBL/GenBank/DDBJ databases">
        <title>Actinomycetes sequencing.</title>
        <authorList>
            <person name="Shan Q."/>
        </authorList>
    </citation>
    <scope>NUCLEOTIDE SEQUENCE [LARGE SCALE GENOMIC DNA]</scope>
    <source>
        <strain evidence="2 3">NEAU-G5</strain>
    </source>
</reference>